<gene>
    <name evidence="1" type="ORF">RRG08_056533</name>
</gene>
<dbReference type="Proteomes" id="UP001283361">
    <property type="component" value="Unassembled WGS sequence"/>
</dbReference>
<comment type="caution">
    <text evidence="1">The sequence shown here is derived from an EMBL/GenBank/DDBJ whole genome shotgun (WGS) entry which is preliminary data.</text>
</comment>
<evidence type="ECO:0000313" key="1">
    <source>
        <dbReference type="EMBL" id="KAK3771322.1"/>
    </source>
</evidence>
<name>A0AAE0ZLF5_9GAST</name>
<organism evidence="1 2">
    <name type="scientific">Elysia crispata</name>
    <name type="common">lettuce slug</name>
    <dbReference type="NCBI Taxonomy" id="231223"/>
    <lineage>
        <taxon>Eukaryota</taxon>
        <taxon>Metazoa</taxon>
        <taxon>Spiralia</taxon>
        <taxon>Lophotrochozoa</taxon>
        <taxon>Mollusca</taxon>
        <taxon>Gastropoda</taxon>
        <taxon>Heterobranchia</taxon>
        <taxon>Euthyneura</taxon>
        <taxon>Panpulmonata</taxon>
        <taxon>Sacoglossa</taxon>
        <taxon>Placobranchoidea</taxon>
        <taxon>Plakobranchidae</taxon>
        <taxon>Elysia</taxon>
    </lineage>
</organism>
<dbReference type="AlphaFoldDB" id="A0AAE0ZLF5"/>
<proteinExistence type="predicted"/>
<keyword evidence="2" id="KW-1185">Reference proteome</keyword>
<accession>A0AAE0ZLF5</accession>
<protein>
    <submittedName>
        <fullName evidence="1">Uncharacterized protein</fullName>
    </submittedName>
</protein>
<dbReference type="EMBL" id="JAWDGP010003758">
    <property type="protein sequence ID" value="KAK3771322.1"/>
    <property type="molecule type" value="Genomic_DNA"/>
</dbReference>
<reference evidence="1" key="1">
    <citation type="journal article" date="2023" name="G3 (Bethesda)">
        <title>A reference genome for the long-term kleptoplast-retaining sea slug Elysia crispata morphotype clarki.</title>
        <authorList>
            <person name="Eastman K.E."/>
            <person name="Pendleton A.L."/>
            <person name="Shaikh M.A."/>
            <person name="Suttiyut T."/>
            <person name="Ogas R."/>
            <person name="Tomko P."/>
            <person name="Gavelis G."/>
            <person name="Widhalm J.R."/>
            <person name="Wisecaver J.H."/>
        </authorList>
    </citation>
    <scope>NUCLEOTIDE SEQUENCE</scope>
    <source>
        <strain evidence="1">ECLA1</strain>
    </source>
</reference>
<sequence>MVRDWSSLCGSLSSISHTDGQRLVQFVRILSSISHTDGQRLVQFVWILSSISDTDGQRLVQFVWILSSISHTDERGRARVSVLGSVVAGEVNNPWGKQKQSHESRATLPGWVSCRHSTDSRLSPIRHTLETVQSNTQTDVPPLCLTVVTVVEHAAGSPSG</sequence>
<evidence type="ECO:0000313" key="2">
    <source>
        <dbReference type="Proteomes" id="UP001283361"/>
    </source>
</evidence>